<sequence length="325" mass="38534">MEEIQTSRSDFQNFPFYTLQELNPLDYGEIRKAASLLNIFVQYKEFYTNFNNCMDQTLDFILNNARYLTLQNSQVEPIILLRLLKRIIMRVGNCSDNNFLLKNQERIVEFLIYTITNSKEEEALLEIGKTSSEMLLVYHMEGKMATGCTNVQSLLIKCCKLFRNTRNSYLLTRIIRIILDRRFINSFNNAKEKHHLLKWVEEFAVEMLTKVNLQSHIMEICNCIIIYYRIHEENDVKGYINLQECIIELIKYRTNNPLRSKIDDILAIIVRQHYLSDSYSWPGGELALWNTIQNLPVDFKNWRHNEKEFFFIFAYLQVNAPSSTD</sequence>
<proteinExistence type="predicted"/>
<comment type="caution">
    <text evidence="1">The sequence shown here is derived from an EMBL/GenBank/DDBJ whole genome shotgun (WGS) entry which is preliminary data.</text>
</comment>
<organism evidence="1 2">
    <name type="scientific">Pyrocoelia pectoralis</name>
    <dbReference type="NCBI Taxonomy" id="417401"/>
    <lineage>
        <taxon>Eukaryota</taxon>
        <taxon>Metazoa</taxon>
        <taxon>Ecdysozoa</taxon>
        <taxon>Arthropoda</taxon>
        <taxon>Hexapoda</taxon>
        <taxon>Insecta</taxon>
        <taxon>Pterygota</taxon>
        <taxon>Neoptera</taxon>
        <taxon>Endopterygota</taxon>
        <taxon>Coleoptera</taxon>
        <taxon>Polyphaga</taxon>
        <taxon>Elateriformia</taxon>
        <taxon>Elateroidea</taxon>
        <taxon>Lampyridae</taxon>
        <taxon>Lampyrinae</taxon>
        <taxon>Pyrocoelia</taxon>
    </lineage>
</organism>
<evidence type="ECO:0000313" key="1">
    <source>
        <dbReference type="EMBL" id="KAK5646447.1"/>
    </source>
</evidence>
<name>A0AAN7ZL04_9COLE</name>
<accession>A0AAN7ZL04</accession>
<gene>
    <name evidence="1" type="ORF">RI129_004911</name>
</gene>
<dbReference type="EMBL" id="JAVRBK010000003">
    <property type="protein sequence ID" value="KAK5646447.1"/>
    <property type="molecule type" value="Genomic_DNA"/>
</dbReference>
<evidence type="ECO:0000313" key="2">
    <source>
        <dbReference type="Proteomes" id="UP001329430"/>
    </source>
</evidence>
<dbReference type="AlphaFoldDB" id="A0AAN7ZL04"/>
<reference evidence="1 2" key="1">
    <citation type="journal article" date="2024" name="Insects">
        <title>An Improved Chromosome-Level Genome Assembly of the Firefly Pyrocoelia pectoralis.</title>
        <authorList>
            <person name="Fu X."/>
            <person name="Meyer-Rochow V.B."/>
            <person name="Ballantyne L."/>
            <person name="Zhu X."/>
        </authorList>
    </citation>
    <scope>NUCLEOTIDE SEQUENCE [LARGE SCALE GENOMIC DNA]</scope>
    <source>
        <strain evidence="1">XCY_ONT2</strain>
    </source>
</reference>
<dbReference type="Proteomes" id="UP001329430">
    <property type="component" value="Chromosome 3"/>
</dbReference>
<protein>
    <submittedName>
        <fullName evidence="1">Uncharacterized protein</fullName>
    </submittedName>
</protein>
<keyword evidence="2" id="KW-1185">Reference proteome</keyword>